<protein>
    <submittedName>
        <fullName evidence="1">Uncharacterized protein</fullName>
    </submittedName>
</protein>
<dbReference type="AlphaFoldDB" id="A0A1I9S233"/>
<organism evidence="1">
    <name type="scientific">Aeromonas salmonicida subsp. salmonicida</name>
    <dbReference type="NCBI Taxonomy" id="29491"/>
    <lineage>
        <taxon>Bacteria</taxon>
        <taxon>Pseudomonadati</taxon>
        <taxon>Pseudomonadota</taxon>
        <taxon>Gammaproteobacteria</taxon>
        <taxon>Aeromonadales</taxon>
        <taxon>Aeromonadaceae</taxon>
        <taxon>Aeromonas</taxon>
    </lineage>
</organism>
<proteinExistence type="predicted"/>
<keyword evidence="1" id="KW-0614">Plasmid</keyword>
<dbReference type="RefSeq" id="WP_137736229.1">
    <property type="nucleotide sequence ID" value="NZ_KX364409.1"/>
</dbReference>
<geneLocation type="plasmid" evidence="1">
    <name>pAsa8</name>
</geneLocation>
<accession>A0A1I9S233</accession>
<reference evidence="1" key="1">
    <citation type="journal article" date="2016" name="Sci. Rep.">
        <title>Diversity of antibiotic-resistance genes in Canadian isolates of Aeromonas salmonicida subsp. salmonicida: dominance of pSN254b and discovery of pAsa8.</title>
        <authorList>
            <person name="Trudel M.V."/>
            <person name="Vincent A.T."/>
            <person name="Attere S.A."/>
            <person name="Labbe M."/>
            <person name="Derome N."/>
            <person name="Culley A.I."/>
            <person name="Charette S.J."/>
        </authorList>
    </citation>
    <scope>NUCLEOTIDE SEQUENCE</scope>
    <source>
        <strain evidence="1">M16474-11</strain>
        <plasmid evidence="1">pAsa8</plasmid>
    </source>
</reference>
<evidence type="ECO:0000313" key="1">
    <source>
        <dbReference type="EMBL" id="AOZ60625.1"/>
    </source>
</evidence>
<sequence>MNTVLSTSTMPSVNLNNNTGLLIASFNSKRTYVEFDGDYETAVEFHNTRIEDTSFDIEMSLYGKLKVRVSKQQMETEVLYTYLENNGEVGCIGTKKHEATYHVSVIGSYGCDYSYDMDLEYDIGWCSDNYCKSDDVKSAWEHINNLSVDHGDEISIPLPRKLIDEIFKFAFERWMWFRLEEEK</sequence>
<name>A0A1I9S233_AERSS</name>
<dbReference type="EMBL" id="KX364409">
    <property type="protein sequence ID" value="AOZ60625.1"/>
    <property type="molecule type" value="Genomic_DNA"/>
</dbReference>